<evidence type="ECO:0000313" key="2">
    <source>
        <dbReference type="Proteomes" id="UP000827092"/>
    </source>
</evidence>
<dbReference type="Proteomes" id="UP000827092">
    <property type="component" value="Unassembled WGS sequence"/>
</dbReference>
<evidence type="ECO:0000313" key="1">
    <source>
        <dbReference type="EMBL" id="KAG8185430.1"/>
    </source>
</evidence>
<dbReference type="EMBL" id="JAFNEN010000335">
    <property type="protein sequence ID" value="KAG8185430.1"/>
    <property type="molecule type" value="Genomic_DNA"/>
</dbReference>
<gene>
    <name evidence="1" type="ORF">JTE90_022362</name>
</gene>
<keyword evidence="2" id="KW-1185">Reference proteome</keyword>
<accession>A0AAV6ULV3</accession>
<organism evidence="1 2">
    <name type="scientific">Oedothorax gibbosus</name>
    <dbReference type="NCBI Taxonomy" id="931172"/>
    <lineage>
        <taxon>Eukaryota</taxon>
        <taxon>Metazoa</taxon>
        <taxon>Ecdysozoa</taxon>
        <taxon>Arthropoda</taxon>
        <taxon>Chelicerata</taxon>
        <taxon>Arachnida</taxon>
        <taxon>Araneae</taxon>
        <taxon>Araneomorphae</taxon>
        <taxon>Entelegynae</taxon>
        <taxon>Araneoidea</taxon>
        <taxon>Linyphiidae</taxon>
        <taxon>Erigoninae</taxon>
        <taxon>Oedothorax</taxon>
    </lineage>
</organism>
<sequence>MKICHAFLAVFYNTSSFSRIEVLSMALLSSVCRFSTILERLKSGLEDVLKFCSQGKRHRKRLNSLQCHRSSLDLWLKATGNASILCEDALKTLKIVLFGITPPLPLLCRMGGGQSCPLPRFQSFHCGIFRK</sequence>
<dbReference type="AlphaFoldDB" id="A0AAV6ULV3"/>
<protein>
    <submittedName>
        <fullName evidence="1">Uncharacterized protein</fullName>
    </submittedName>
</protein>
<name>A0AAV6ULV3_9ARAC</name>
<reference evidence="1 2" key="1">
    <citation type="journal article" date="2022" name="Nat. Ecol. Evol.">
        <title>A masculinizing supergene underlies an exaggerated male reproductive morph in a spider.</title>
        <authorList>
            <person name="Hendrickx F."/>
            <person name="De Corte Z."/>
            <person name="Sonet G."/>
            <person name="Van Belleghem S.M."/>
            <person name="Kostlbacher S."/>
            <person name="Vangestel C."/>
        </authorList>
    </citation>
    <scope>NUCLEOTIDE SEQUENCE [LARGE SCALE GENOMIC DNA]</scope>
    <source>
        <strain evidence="1">W744_W776</strain>
    </source>
</reference>
<proteinExistence type="predicted"/>
<comment type="caution">
    <text evidence="1">The sequence shown here is derived from an EMBL/GenBank/DDBJ whole genome shotgun (WGS) entry which is preliminary data.</text>
</comment>